<dbReference type="eggNOG" id="ENOG502ZYVD">
    <property type="taxonomic scope" value="Bacteria"/>
</dbReference>
<keyword evidence="4" id="KW-1185">Reference proteome</keyword>
<dbReference type="OrthoDB" id="9818417at2"/>
<dbReference type="PROSITE" id="PS51257">
    <property type="entry name" value="PROKAR_LIPOPROTEIN"/>
    <property type="match status" value="1"/>
</dbReference>
<feature type="compositionally biased region" description="Basic and acidic residues" evidence="1">
    <location>
        <begin position="248"/>
        <end position="262"/>
    </location>
</feature>
<name>A0A023BVG6_9FLAO</name>
<gene>
    <name evidence="3" type="ORF">ATO12_13985</name>
</gene>
<evidence type="ECO:0000313" key="4">
    <source>
        <dbReference type="Proteomes" id="UP000023541"/>
    </source>
</evidence>
<organism evidence="3 4">
    <name type="scientific">Aquimarina atlantica</name>
    <dbReference type="NCBI Taxonomy" id="1317122"/>
    <lineage>
        <taxon>Bacteria</taxon>
        <taxon>Pseudomonadati</taxon>
        <taxon>Bacteroidota</taxon>
        <taxon>Flavobacteriia</taxon>
        <taxon>Flavobacteriales</taxon>
        <taxon>Flavobacteriaceae</taxon>
        <taxon>Aquimarina</taxon>
    </lineage>
</organism>
<accession>A0A023BVG6</accession>
<feature type="chain" id="PRO_5001511929" description="Lipoprotein" evidence="2">
    <location>
        <begin position="29"/>
        <end position="271"/>
    </location>
</feature>
<evidence type="ECO:0000256" key="2">
    <source>
        <dbReference type="SAM" id="SignalP"/>
    </source>
</evidence>
<evidence type="ECO:0000256" key="1">
    <source>
        <dbReference type="SAM" id="MobiDB-lite"/>
    </source>
</evidence>
<evidence type="ECO:0008006" key="5">
    <source>
        <dbReference type="Google" id="ProtNLM"/>
    </source>
</evidence>
<feature type="region of interest" description="Disordered" evidence="1">
    <location>
        <begin position="244"/>
        <end position="271"/>
    </location>
</feature>
<feature type="signal peptide" evidence="2">
    <location>
        <begin position="1"/>
        <end position="28"/>
    </location>
</feature>
<proteinExistence type="predicted"/>
<evidence type="ECO:0000313" key="3">
    <source>
        <dbReference type="EMBL" id="EZH73986.1"/>
    </source>
</evidence>
<dbReference type="STRING" id="1317122.ATO12_13985"/>
<dbReference type="AlphaFoldDB" id="A0A023BVG6"/>
<comment type="caution">
    <text evidence="3">The sequence shown here is derived from an EMBL/GenBank/DDBJ whole genome shotgun (WGS) entry which is preliminary data.</text>
</comment>
<protein>
    <recommendedName>
        <fullName evidence="5">Lipoprotein</fullName>
    </recommendedName>
</protein>
<sequence>MKKSFLKRKSKSWTAPVCILVSIFIFFACQHEDSDEQSTESIDEDATYSLAKILISNGTELDFFAVKGEKGIGIDEYTRSENPLIKMDDNESFLELYLKIAPKNAEIPSRLIEDHGKGAQKLISGRKITNNAGKIVSIDMKSVSFEIETKENTDETKSSCFLNCYSLSGNSGGPYRKCSWNKASSFGVNDGGHKRRHMEALTKACDGRWQHKLQVRSFKKWKTKITRTIESGWTRRTKYRDIRRSHKIQRDTKGNGPHDADASSKFWSGKF</sequence>
<dbReference type="Proteomes" id="UP000023541">
    <property type="component" value="Unassembled WGS sequence"/>
</dbReference>
<reference evidence="3 4" key="1">
    <citation type="submission" date="2014-04" db="EMBL/GenBank/DDBJ databases">
        <title>Aquimarina sp. 22II-S11-z7 Genome Sequencing.</title>
        <authorList>
            <person name="Lai Q."/>
        </authorList>
    </citation>
    <scope>NUCLEOTIDE SEQUENCE [LARGE SCALE GENOMIC DNA]</scope>
    <source>
        <strain evidence="3 4">22II-S11-z7</strain>
    </source>
</reference>
<keyword evidence="2" id="KW-0732">Signal</keyword>
<dbReference type="RefSeq" id="WP_034241507.1">
    <property type="nucleotide sequence ID" value="NZ_AQRA01000004.1"/>
</dbReference>
<dbReference type="EMBL" id="AQRA01000004">
    <property type="protein sequence ID" value="EZH73986.1"/>
    <property type="molecule type" value="Genomic_DNA"/>
</dbReference>